<dbReference type="PANTHER" id="PTHR10281:SF115">
    <property type="entry name" value="BINDING PROTEIN, PUTATIVE (AFU_ORTHOLOGUE AFUA_4G06240)-RELATED"/>
    <property type="match status" value="1"/>
</dbReference>
<dbReference type="Gene3D" id="3.10.120.10">
    <property type="entry name" value="Cytochrome b5-like heme/steroid binding domain"/>
    <property type="match status" value="1"/>
</dbReference>
<feature type="region of interest" description="Disordered" evidence="2">
    <location>
        <begin position="35"/>
        <end position="79"/>
    </location>
</feature>
<protein>
    <recommendedName>
        <fullName evidence="4">Cytochrome b5 heme-binding domain-containing protein</fullName>
    </recommendedName>
</protein>
<dbReference type="STRING" id="181874.A0A409VFY6"/>
<dbReference type="InterPro" id="IPR036400">
    <property type="entry name" value="Cyt_B5-like_heme/steroid_sf"/>
</dbReference>
<proteinExistence type="inferred from homology"/>
<dbReference type="GO" id="GO:0005783">
    <property type="term" value="C:endoplasmic reticulum"/>
    <property type="evidence" value="ECO:0007669"/>
    <property type="project" value="TreeGrafter"/>
</dbReference>
<keyword evidence="3" id="KW-0472">Membrane</keyword>
<evidence type="ECO:0000256" key="1">
    <source>
        <dbReference type="ARBA" id="ARBA00038357"/>
    </source>
</evidence>
<organism evidence="5 6">
    <name type="scientific">Panaeolus cyanescens</name>
    <dbReference type="NCBI Taxonomy" id="181874"/>
    <lineage>
        <taxon>Eukaryota</taxon>
        <taxon>Fungi</taxon>
        <taxon>Dikarya</taxon>
        <taxon>Basidiomycota</taxon>
        <taxon>Agaricomycotina</taxon>
        <taxon>Agaricomycetes</taxon>
        <taxon>Agaricomycetidae</taxon>
        <taxon>Agaricales</taxon>
        <taxon>Agaricineae</taxon>
        <taxon>Galeropsidaceae</taxon>
        <taxon>Panaeolus</taxon>
    </lineage>
</organism>
<feature type="transmembrane region" description="Helical" evidence="3">
    <location>
        <begin position="12"/>
        <end position="28"/>
    </location>
</feature>
<sequence>MFSLQQLDQVALYALAFVLPVTFLFYLNQQKSKSAPVTVPAEDPQQSKKPLKSIMQAPRADLAPPKDDPFTTEQLKEFDGSDPTKPIYVAIKGDIFDVSHKADVYGAGRSYNVFAGKDGSRGLGMSSLKPEDAVADYSTLDEKDAKVLDDWHSFFSKRYNIVGKVSDGPTINK</sequence>
<dbReference type="GO" id="GO:0020037">
    <property type="term" value="F:heme binding"/>
    <property type="evidence" value="ECO:0007669"/>
    <property type="project" value="UniProtKB-ARBA"/>
</dbReference>
<dbReference type="SMART" id="SM01117">
    <property type="entry name" value="Cyt-b5"/>
    <property type="match status" value="1"/>
</dbReference>
<keyword evidence="3" id="KW-1133">Transmembrane helix</keyword>
<dbReference type="AlphaFoldDB" id="A0A409VFY6"/>
<dbReference type="InterPro" id="IPR001199">
    <property type="entry name" value="Cyt_B5-like_heme/steroid-bd"/>
</dbReference>
<dbReference type="OrthoDB" id="899at2759"/>
<name>A0A409VFY6_9AGAR</name>
<dbReference type="PANTHER" id="PTHR10281">
    <property type="entry name" value="MEMBRANE-ASSOCIATED PROGESTERONE RECEPTOR COMPONENT-RELATED"/>
    <property type="match status" value="1"/>
</dbReference>
<dbReference type="InterPro" id="IPR050577">
    <property type="entry name" value="MAPR/NEUFC/NENF-like"/>
</dbReference>
<dbReference type="InParanoid" id="A0A409VFY6"/>
<dbReference type="GO" id="GO:0016020">
    <property type="term" value="C:membrane"/>
    <property type="evidence" value="ECO:0007669"/>
    <property type="project" value="TreeGrafter"/>
</dbReference>
<comment type="caution">
    <text evidence="5">The sequence shown here is derived from an EMBL/GenBank/DDBJ whole genome shotgun (WGS) entry which is preliminary data.</text>
</comment>
<evidence type="ECO:0000313" key="5">
    <source>
        <dbReference type="EMBL" id="PPQ65160.1"/>
    </source>
</evidence>
<evidence type="ECO:0000256" key="2">
    <source>
        <dbReference type="SAM" id="MobiDB-lite"/>
    </source>
</evidence>
<evidence type="ECO:0000256" key="3">
    <source>
        <dbReference type="SAM" id="Phobius"/>
    </source>
</evidence>
<dbReference type="Pfam" id="PF00173">
    <property type="entry name" value="Cyt-b5"/>
    <property type="match status" value="1"/>
</dbReference>
<dbReference type="SUPFAM" id="SSF55856">
    <property type="entry name" value="Cytochrome b5-like heme/steroid binding domain"/>
    <property type="match status" value="1"/>
</dbReference>
<evidence type="ECO:0000259" key="4">
    <source>
        <dbReference type="SMART" id="SM01117"/>
    </source>
</evidence>
<keyword evidence="6" id="KW-1185">Reference proteome</keyword>
<feature type="domain" description="Cytochrome b5 heme-binding" evidence="4">
    <location>
        <begin position="70"/>
        <end position="166"/>
    </location>
</feature>
<keyword evidence="3" id="KW-0812">Transmembrane</keyword>
<dbReference type="EMBL" id="NHTK01006072">
    <property type="protein sequence ID" value="PPQ65160.1"/>
    <property type="molecule type" value="Genomic_DNA"/>
</dbReference>
<dbReference type="Proteomes" id="UP000284842">
    <property type="component" value="Unassembled WGS sequence"/>
</dbReference>
<evidence type="ECO:0000313" key="6">
    <source>
        <dbReference type="Proteomes" id="UP000284842"/>
    </source>
</evidence>
<feature type="compositionally biased region" description="Basic and acidic residues" evidence="2">
    <location>
        <begin position="64"/>
        <end position="79"/>
    </location>
</feature>
<comment type="similarity">
    <text evidence="1">Belongs to the cytochrome b5 family. MAPR subfamily.</text>
</comment>
<gene>
    <name evidence="5" type="ORF">CVT24_011023</name>
</gene>
<accession>A0A409VFY6</accession>
<reference evidence="5 6" key="1">
    <citation type="journal article" date="2018" name="Evol. Lett.">
        <title>Horizontal gene cluster transfer increased hallucinogenic mushroom diversity.</title>
        <authorList>
            <person name="Reynolds H.T."/>
            <person name="Vijayakumar V."/>
            <person name="Gluck-Thaler E."/>
            <person name="Korotkin H.B."/>
            <person name="Matheny P.B."/>
            <person name="Slot J.C."/>
        </authorList>
    </citation>
    <scope>NUCLEOTIDE SEQUENCE [LARGE SCALE GENOMIC DNA]</scope>
    <source>
        <strain evidence="5 6">2629</strain>
    </source>
</reference>
<dbReference type="FunFam" id="3.10.120.10:FF:000003">
    <property type="entry name" value="membrane-associated progesterone receptor component 1"/>
    <property type="match status" value="1"/>
</dbReference>